<dbReference type="GO" id="GO:0006424">
    <property type="term" value="P:glutamyl-tRNA aminoacylation"/>
    <property type="evidence" value="ECO:0007669"/>
    <property type="project" value="TreeGrafter"/>
</dbReference>
<evidence type="ECO:0000313" key="7">
    <source>
        <dbReference type="Proteomes" id="UP000567293"/>
    </source>
</evidence>
<dbReference type="PANTHER" id="PTHR43311">
    <property type="entry name" value="GLUTAMATE--TRNA LIGASE"/>
    <property type="match status" value="1"/>
</dbReference>
<keyword evidence="4" id="KW-0030">Aminoacyl-tRNA synthetase</keyword>
<evidence type="ECO:0000256" key="3">
    <source>
        <dbReference type="ARBA" id="ARBA00022840"/>
    </source>
</evidence>
<evidence type="ECO:0000313" key="6">
    <source>
        <dbReference type="EMBL" id="MBA0087745.1"/>
    </source>
</evidence>
<proteinExistence type="predicted"/>
<dbReference type="PANTHER" id="PTHR43311:SF2">
    <property type="entry name" value="GLUTAMATE--TRNA LIGASE, MITOCHONDRIAL-RELATED"/>
    <property type="match status" value="1"/>
</dbReference>
<feature type="non-terminal residue" evidence="6">
    <location>
        <position position="59"/>
    </location>
</feature>
<accession>A0A7V8NV12</accession>
<dbReference type="InterPro" id="IPR049940">
    <property type="entry name" value="GluQ/Sye"/>
</dbReference>
<keyword evidence="2" id="KW-0547">Nucleotide-binding</keyword>
<dbReference type="GO" id="GO:0004818">
    <property type="term" value="F:glutamate-tRNA ligase activity"/>
    <property type="evidence" value="ECO:0007669"/>
    <property type="project" value="TreeGrafter"/>
</dbReference>
<dbReference type="PROSITE" id="PS00178">
    <property type="entry name" value="AA_TRNA_LIGASE_I"/>
    <property type="match status" value="1"/>
</dbReference>
<evidence type="ECO:0000256" key="4">
    <source>
        <dbReference type="ARBA" id="ARBA00023146"/>
    </source>
</evidence>
<dbReference type="Proteomes" id="UP000567293">
    <property type="component" value="Unassembled WGS sequence"/>
</dbReference>
<keyword evidence="3" id="KW-0067">ATP-binding</keyword>
<dbReference type="PRINTS" id="PR00987">
    <property type="entry name" value="TRNASYNTHGLU"/>
</dbReference>
<protein>
    <submittedName>
        <fullName evidence="6">Glutamate--tRNA ligase</fullName>
    </submittedName>
</protein>
<reference evidence="6" key="1">
    <citation type="submission" date="2020-06" db="EMBL/GenBank/DDBJ databases">
        <title>Legume-microbial interactions unlock mineral nutrients during tropical forest succession.</title>
        <authorList>
            <person name="Epihov D.Z."/>
        </authorList>
    </citation>
    <scope>NUCLEOTIDE SEQUENCE [LARGE SCALE GENOMIC DNA]</scope>
    <source>
        <strain evidence="6">Pan2503</strain>
    </source>
</reference>
<gene>
    <name evidence="6" type="ORF">HRJ53_22395</name>
</gene>
<evidence type="ECO:0000259" key="5">
    <source>
        <dbReference type="Pfam" id="PF00749"/>
    </source>
</evidence>
<dbReference type="EMBL" id="JACDQQ010002160">
    <property type="protein sequence ID" value="MBA0087745.1"/>
    <property type="molecule type" value="Genomic_DNA"/>
</dbReference>
<keyword evidence="7" id="KW-1185">Reference proteome</keyword>
<dbReference type="GO" id="GO:0005524">
    <property type="term" value="F:ATP binding"/>
    <property type="evidence" value="ECO:0007669"/>
    <property type="project" value="UniProtKB-KW"/>
</dbReference>
<dbReference type="InterPro" id="IPR014729">
    <property type="entry name" value="Rossmann-like_a/b/a_fold"/>
</dbReference>
<dbReference type="SUPFAM" id="SSF52374">
    <property type="entry name" value="Nucleotidylyl transferase"/>
    <property type="match status" value="1"/>
</dbReference>
<dbReference type="InterPro" id="IPR001412">
    <property type="entry name" value="aa-tRNA-synth_I_CS"/>
</dbReference>
<dbReference type="InterPro" id="IPR020058">
    <property type="entry name" value="Glu/Gln-tRNA-synth_Ib_cat-dom"/>
</dbReference>
<organism evidence="6 7">
    <name type="scientific">Candidatus Acidiferrum panamense</name>
    <dbReference type="NCBI Taxonomy" id="2741543"/>
    <lineage>
        <taxon>Bacteria</taxon>
        <taxon>Pseudomonadati</taxon>
        <taxon>Acidobacteriota</taxon>
        <taxon>Terriglobia</taxon>
        <taxon>Candidatus Acidiferrales</taxon>
        <taxon>Candidatus Acidiferrum</taxon>
    </lineage>
</organism>
<evidence type="ECO:0000256" key="2">
    <source>
        <dbReference type="ARBA" id="ARBA00022741"/>
    </source>
</evidence>
<dbReference type="GO" id="GO:0005829">
    <property type="term" value="C:cytosol"/>
    <property type="evidence" value="ECO:0007669"/>
    <property type="project" value="TreeGrafter"/>
</dbReference>
<dbReference type="Pfam" id="PF00749">
    <property type="entry name" value="tRNA-synt_1c"/>
    <property type="match status" value="1"/>
</dbReference>
<dbReference type="AlphaFoldDB" id="A0A7V8NV12"/>
<dbReference type="Gene3D" id="3.40.50.620">
    <property type="entry name" value="HUPs"/>
    <property type="match status" value="1"/>
</dbReference>
<keyword evidence="1 6" id="KW-0436">Ligase</keyword>
<dbReference type="InterPro" id="IPR000924">
    <property type="entry name" value="Glu/Gln-tRNA-synth"/>
</dbReference>
<comment type="caution">
    <text evidence="6">The sequence shown here is derived from an EMBL/GenBank/DDBJ whole genome shotgun (WGS) entry which is preliminary data.</text>
</comment>
<name>A0A7V8NV12_9BACT</name>
<evidence type="ECO:0000256" key="1">
    <source>
        <dbReference type="ARBA" id="ARBA00022598"/>
    </source>
</evidence>
<feature type="domain" description="Glutamyl/glutaminyl-tRNA synthetase class Ib catalytic" evidence="5">
    <location>
        <begin position="11"/>
        <end position="59"/>
    </location>
</feature>
<sequence length="59" mass="6557">MTDSTQNTAGVRVRFAPSPTGYLHVGGARTALFNWLFARHRGGVMILRIEDTDAERNKP</sequence>